<evidence type="ECO:0000256" key="3">
    <source>
        <dbReference type="ARBA" id="ARBA00022694"/>
    </source>
</evidence>
<dbReference type="GO" id="GO:0003723">
    <property type="term" value="F:RNA binding"/>
    <property type="evidence" value="ECO:0007669"/>
    <property type="project" value="TreeGrafter"/>
</dbReference>
<dbReference type="Gramene" id="QL03p025644:mrna">
    <property type="protein sequence ID" value="QL03p025644:mrna"/>
    <property type="gene ID" value="QL03p025644"/>
</dbReference>
<proteinExistence type="inferred from homology"/>
<accession>A0A7N2L6G0</accession>
<comment type="subcellular location">
    <subcellularLocation>
        <location evidence="1">Nucleus</location>
    </subcellularLocation>
</comment>
<dbReference type="InterPro" id="IPR002738">
    <property type="entry name" value="RNase_P_p30"/>
</dbReference>
<sequence>MRESLALNSGNPVLKTYGLVAIKPLDQTVFDDACDNSEVDIIAIDFSERLPFRLKQAKVKAAIEVCLFVLQ</sequence>
<dbReference type="GO" id="GO:0008033">
    <property type="term" value="P:tRNA processing"/>
    <property type="evidence" value="ECO:0007669"/>
    <property type="project" value="UniProtKB-KW"/>
</dbReference>
<dbReference type="InterPro" id="IPR016195">
    <property type="entry name" value="Pol/histidinol_Pase-like"/>
</dbReference>
<dbReference type="SUPFAM" id="SSF89550">
    <property type="entry name" value="PHP domain-like"/>
    <property type="match status" value="1"/>
</dbReference>
<keyword evidence="3" id="KW-0819">tRNA processing</keyword>
<dbReference type="EnsemblPlants" id="QL03p025644:mrna">
    <property type="protein sequence ID" value="QL03p025644:mrna"/>
    <property type="gene ID" value="QL03p025644"/>
</dbReference>
<dbReference type="InParanoid" id="A0A7N2L6G0"/>
<keyword evidence="5" id="KW-1185">Reference proteome</keyword>
<reference evidence="4 5" key="1">
    <citation type="journal article" date="2016" name="G3 (Bethesda)">
        <title>First Draft Assembly and Annotation of the Genome of a California Endemic Oak Quercus lobata Nee (Fagaceae).</title>
        <authorList>
            <person name="Sork V.L."/>
            <person name="Fitz-Gibbon S.T."/>
            <person name="Puiu D."/>
            <person name="Crepeau M."/>
            <person name="Gugger P.F."/>
            <person name="Sherman R."/>
            <person name="Stevens K."/>
            <person name="Langley C.H."/>
            <person name="Pellegrini M."/>
            <person name="Salzberg S.L."/>
        </authorList>
    </citation>
    <scope>NUCLEOTIDE SEQUENCE [LARGE SCALE GENOMIC DNA]</scope>
    <source>
        <strain evidence="4 5">cv. SW786</strain>
    </source>
</reference>
<evidence type="ECO:0000313" key="5">
    <source>
        <dbReference type="Proteomes" id="UP000594261"/>
    </source>
</evidence>
<dbReference type="PANTHER" id="PTHR13031:SF0">
    <property type="entry name" value="RIBONUCLEASE P PROTEIN SUBUNIT P30"/>
    <property type="match status" value="1"/>
</dbReference>
<dbReference type="GO" id="GO:0005655">
    <property type="term" value="C:nucleolar ribonuclease P complex"/>
    <property type="evidence" value="ECO:0007669"/>
    <property type="project" value="TreeGrafter"/>
</dbReference>
<evidence type="ECO:0000313" key="4">
    <source>
        <dbReference type="EnsemblPlants" id="QL03p025644:mrna"/>
    </source>
</evidence>
<organism evidence="4 5">
    <name type="scientific">Quercus lobata</name>
    <name type="common">Valley oak</name>
    <dbReference type="NCBI Taxonomy" id="97700"/>
    <lineage>
        <taxon>Eukaryota</taxon>
        <taxon>Viridiplantae</taxon>
        <taxon>Streptophyta</taxon>
        <taxon>Embryophyta</taxon>
        <taxon>Tracheophyta</taxon>
        <taxon>Spermatophyta</taxon>
        <taxon>Magnoliopsida</taxon>
        <taxon>eudicotyledons</taxon>
        <taxon>Gunneridae</taxon>
        <taxon>Pentapetalae</taxon>
        <taxon>rosids</taxon>
        <taxon>fabids</taxon>
        <taxon>Fagales</taxon>
        <taxon>Fagaceae</taxon>
        <taxon>Quercus</taxon>
    </lineage>
</organism>
<dbReference type="Pfam" id="PF01876">
    <property type="entry name" value="RNase_P_p30"/>
    <property type="match status" value="1"/>
</dbReference>
<evidence type="ECO:0000256" key="1">
    <source>
        <dbReference type="ARBA" id="ARBA00004123"/>
    </source>
</evidence>
<evidence type="ECO:0000256" key="2">
    <source>
        <dbReference type="ARBA" id="ARBA00007331"/>
    </source>
</evidence>
<protein>
    <submittedName>
        <fullName evidence="4">Uncharacterized protein</fullName>
    </submittedName>
</protein>
<dbReference type="Proteomes" id="UP000594261">
    <property type="component" value="Chromosome 3"/>
</dbReference>
<dbReference type="EMBL" id="LRBV02000003">
    <property type="status" value="NOT_ANNOTATED_CDS"/>
    <property type="molecule type" value="Genomic_DNA"/>
</dbReference>
<dbReference type="AlphaFoldDB" id="A0A7N2L6G0"/>
<comment type="similarity">
    <text evidence="2">Belongs to the eukaryotic/archaeal RNase P protein component 3 family.</text>
</comment>
<name>A0A7N2L6G0_QUELO</name>
<reference evidence="4" key="2">
    <citation type="submission" date="2021-01" db="UniProtKB">
        <authorList>
            <consortium name="EnsemblPlants"/>
        </authorList>
    </citation>
    <scope>IDENTIFICATION</scope>
</reference>
<dbReference type="PANTHER" id="PTHR13031">
    <property type="entry name" value="RIBONUCLEASE P SUBUNIT P30"/>
    <property type="match status" value="1"/>
</dbReference>
<dbReference type="Gene3D" id="3.20.20.140">
    <property type="entry name" value="Metal-dependent hydrolases"/>
    <property type="match status" value="1"/>
</dbReference>